<evidence type="ECO:0000313" key="3">
    <source>
        <dbReference type="Proteomes" id="UP000030641"/>
    </source>
</evidence>
<evidence type="ECO:0000313" key="2">
    <source>
        <dbReference type="EMBL" id="KEQ92532.1"/>
    </source>
</evidence>
<gene>
    <name evidence="2" type="ORF">AUEXF2481DRAFT_32120</name>
</gene>
<feature type="region of interest" description="Disordered" evidence="1">
    <location>
        <begin position="305"/>
        <end position="336"/>
    </location>
</feature>
<dbReference type="RefSeq" id="XP_013340957.1">
    <property type="nucleotide sequence ID" value="XM_013485503.1"/>
</dbReference>
<dbReference type="OrthoDB" id="3913412at2759"/>
<dbReference type="GeneID" id="25364587"/>
<dbReference type="AlphaFoldDB" id="A0A074YEJ6"/>
<evidence type="ECO:0000256" key="1">
    <source>
        <dbReference type="SAM" id="MobiDB-lite"/>
    </source>
</evidence>
<dbReference type="InParanoid" id="A0A074YEJ6"/>
<sequence length="336" mass="36744">MPYHLEGKINEVYRNSALTVECVENGPSELAAISHDLRHLFETLKLLADATNPSVALFDMATREQASELWSALEACDRDLSNIRSIWVSYAELDWMAQSQFVAEACLSTRGTRYLQSKILTFSSKLKGLLVDFKTSSTALNWPPSIDVLSQIQAELLAEGIQVDHLQARHDEIKAYIRSLAIGEHFYTTISHIAPPLSLSAVPESPTCAQPPSRQGTDLADQFSTLFEPRALRRPSLAKIIVSEAPIPLILTSLPTCEKTLSPEKRSAKTSPSAPAGTDTENPLAPSLVSRFSTAITSIALSVSLQNKFRGTRPPPQRSSSAVFRGLANEERATGD</sequence>
<dbReference type="EMBL" id="KL584770">
    <property type="protein sequence ID" value="KEQ92532.1"/>
    <property type="molecule type" value="Genomic_DNA"/>
</dbReference>
<proteinExistence type="predicted"/>
<accession>A0A074YEJ6</accession>
<keyword evidence="3" id="KW-1185">Reference proteome</keyword>
<name>A0A074YEJ6_AURSE</name>
<reference evidence="2 3" key="1">
    <citation type="journal article" date="2014" name="BMC Genomics">
        <title>Genome sequencing of four Aureobasidium pullulans varieties: biotechnological potential, stress tolerance, and description of new species.</title>
        <authorList>
            <person name="Gostin Ar C."/>
            <person name="Ohm R.A."/>
            <person name="Kogej T."/>
            <person name="Sonjak S."/>
            <person name="Turk M."/>
            <person name="Zajc J."/>
            <person name="Zalar P."/>
            <person name="Grube M."/>
            <person name="Sun H."/>
            <person name="Han J."/>
            <person name="Sharma A."/>
            <person name="Chiniquy J."/>
            <person name="Ngan C.Y."/>
            <person name="Lipzen A."/>
            <person name="Barry K."/>
            <person name="Grigoriev I.V."/>
            <person name="Gunde-Cimerman N."/>
        </authorList>
    </citation>
    <scope>NUCLEOTIDE SEQUENCE [LARGE SCALE GENOMIC DNA]</scope>
    <source>
        <strain evidence="2 3">EXF-2481</strain>
    </source>
</reference>
<dbReference type="HOGENOM" id="CLU_823826_0_0_1"/>
<feature type="region of interest" description="Disordered" evidence="1">
    <location>
        <begin position="261"/>
        <end position="285"/>
    </location>
</feature>
<protein>
    <submittedName>
        <fullName evidence="2">Uncharacterized protein</fullName>
    </submittedName>
</protein>
<dbReference type="Proteomes" id="UP000030641">
    <property type="component" value="Unassembled WGS sequence"/>
</dbReference>
<organism evidence="2 3">
    <name type="scientific">Aureobasidium subglaciale (strain EXF-2481)</name>
    <name type="common">Aureobasidium pullulans var. subglaciale</name>
    <dbReference type="NCBI Taxonomy" id="1043005"/>
    <lineage>
        <taxon>Eukaryota</taxon>
        <taxon>Fungi</taxon>
        <taxon>Dikarya</taxon>
        <taxon>Ascomycota</taxon>
        <taxon>Pezizomycotina</taxon>
        <taxon>Dothideomycetes</taxon>
        <taxon>Dothideomycetidae</taxon>
        <taxon>Dothideales</taxon>
        <taxon>Saccotheciaceae</taxon>
        <taxon>Aureobasidium</taxon>
    </lineage>
</organism>